<dbReference type="AlphaFoldDB" id="A0A255ECW7"/>
<keyword evidence="1" id="KW-0732">Signal</keyword>
<dbReference type="EMBL" id="NMVJ01000009">
    <property type="protein sequence ID" value="OYN89387.1"/>
    <property type="molecule type" value="Genomic_DNA"/>
</dbReference>
<feature type="signal peptide" evidence="1">
    <location>
        <begin position="1"/>
        <end position="19"/>
    </location>
</feature>
<reference evidence="2 3" key="1">
    <citation type="submission" date="2017-07" db="EMBL/GenBank/DDBJ databases">
        <title>Draft whole genome sequences of clinical Proprionibacteriaceae strains.</title>
        <authorList>
            <person name="Bernier A.-M."/>
            <person name="Bernard K."/>
            <person name="Domingo M.-C."/>
        </authorList>
    </citation>
    <scope>NUCLEOTIDE SEQUENCE [LARGE SCALE GENOMIC DNA]</scope>
    <source>
        <strain evidence="2 3">NML 150081</strain>
    </source>
</reference>
<dbReference type="OrthoDB" id="3721275at2"/>
<dbReference type="RefSeq" id="WP_094455091.1">
    <property type="nucleotide sequence ID" value="NZ_NMVJ01000009.1"/>
</dbReference>
<protein>
    <submittedName>
        <fullName evidence="2">Uncharacterized protein</fullName>
    </submittedName>
</protein>
<dbReference type="PROSITE" id="PS51257">
    <property type="entry name" value="PROKAR_LIPOPROTEIN"/>
    <property type="match status" value="1"/>
</dbReference>
<feature type="chain" id="PRO_5012558602" evidence="1">
    <location>
        <begin position="20"/>
        <end position="310"/>
    </location>
</feature>
<keyword evidence="3" id="KW-1185">Reference proteome</keyword>
<organism evidence="2 3">
    <name type="scientific">Parenemella sanctibonifatiensis</name>
    <dbReference type="NCBI Taxonomy" id="2016505"/>
    <lineage>
        <taxon>Bacteria</taxon>
        <taxon>Bacillati</taxon>
        <taxon>Actinomycetota</taxon>
        <taxon>Actinomycetes</taxon>
        <taxon>Propionibacteriales</taxon>
        <taxon>Propionibacteriaceae</taxon>
        <taxon>Parenemella</taxon>
    </lineage>
</organism>
<proteinExistence type="predicted"/>
<accession>A0A255ECW7</accession>
<gene>
    <name evidence="2" type="ORF">CGZ91_10830</name>
</gene>
<evidence type="ECO:0000313" key="3">
    <source>
        <dbReference type="Proteomes" id="UP000216300"/>
    </source>
</evidence>
<dbReference type="Proteomes" id="UP000216300">
    <property type="component" value="Unassembled WGS sequence"/>
</dbReference>
<evidence type="ECO:0000256" key="1">
    <source>
        <dbReference type="SAM" id="SignalP"/>
    </source>
</evidence>
<evidence type="ECO:0000313" key="2">
    <source>
        <dbReference type="EMBL" id="OYN89387.1"/>
    </source>
</evidence>
<sequence length="310" mass="33653">MRTLIFALVLVLGLSGCTALDDSPERELAERYLQAIVDGRYADAWQLTEDSQKYDADEWPVVPDTAAATAEGRIDGFTIDEVDEETGAATVTLKAGADSRQVTLEVDLDAGLVGDVHTWRLLGAMQAPRSAPVTINGSRLAFDPDPIQPISVFAPPGTWLVSVEVDELLEVEPTTWAIGLHDPLTRTEPAPLMTARLSEAGEAHVNAQLDEWLADCLTDRDGRRSGCPNQLPSSLPVDPGSVQWSMVGDPAYSWDEFQLDQAIGDVSGVTWTATWTEGGEPRDGTHFTWNVGPPTARYYPDGRILATIPR</sequence>
<comment type="caution">
    <text evidence="2">The sequence shown here is derived from an EMBL/GenBank/DDBJ whole genome shotgun (WGS) entry which is preliminary data.</text>
</comment>
<name>A0A255ECW7_9ACTN</name>